<protein>
    <submittedName>
        <fullName evidence="2">Uncharacterized protein</fullName>
    </submittedName>
</protein>
<evidence type="ECO:0000256" key="1">
    <source>
        <dbReference type="SAM" id="SignalP"/>
    </source>
</evidence>
<sequence>MRHAITAIAAAAWLGLVPAFAEDLGPQMHSNRGETAAEKADEAAREACKIEICDIVATREAQGSNVACDIGWTWRGEEIVDALAGRVDWAWGQAVCQTQVTVNRAPLANAMSARHATIKGDMHLVRCTVAQDGKPYVIEVALAPRVTLRTARRQTPR</sequence>
<evidence type="ECO:0000313" key="3">
    <source>
        <dbReference type="Proteomes" id="UP000094472"/>
    </source>
</evidence>
<reference evidence="2 3" key="1">
    <citation type="journal article" date="2016" name="Environ. Microbiol.">
        <title>New Methyloceanibacter diversity from North Sea sediments includes methanotroph containing solely the soluble methane monooxygenase.</title>
        <authorList>
            <person name="Vekeman B."/>
            <person name="Kerckhof F.M."/>
            <person name="Cremers G."/>
            <person name="de Vos P."/>
            <person name="Vandamme P."/>
            <person name="Boon N."/>
            <person name="Op den Camp H.J."/>
            <person name="Heylen K."/>
        </authorList>
    </citation>
    <scope>NUCLEOTIDE SEQUENCE [LARGE SCALE GENOMIC DNA]</scope>
    <source>
        <strain evidence="2 3">R-67175</strain>
    </source>
</reference>
<feature type="chain" id="PRO_5009138533" evidence="1">
    <location>
        <begin position="22"/>
        <end position="157"/>
    </location>
</feature>
<dbReference type="RefSeq" id="WP_069442596.1">
    <property type="nucleotide sequence ID" value="NZ_LPWF01000033.1"/>
</dbReference>
<comment type="caution">
    <text evidence="2">The sequence shown here is derived from an EMBL/GenBank/DDBJ whole genome shotgun (WGS) entry which is preliminary data.</text>
</comment>
<dbReference type="OrthoDB" id="7931774at2"/>
<proteinExistence type="predicted"/>
<gene>
    <name evidence="2" type="ORF">AUC69_02180</name>
</gene>
<feature type="signal peptide" evidence="1">
    <location>
        <begin position="1"/>
        <end position="21"/>
    </location>
</feature>
<keyword evidence="1" id="KW-0732">Signal</keyword>
<evidence type="ECO:0000313" key="2">
    <source>
        <dbReference type="EMBL" id="ODR96047.1"/>
    </source>
</evidence>
<dbReference type="Proteomes" id="UP000094472">
    <property type="component" value="Unassembled WGS sequence"/>
</dbReference>
<dbReference type="EMBL" id="LPWF01000033">
    <property type="protein sequence ID" value="ODR96047.1"/>
    <property type="molecule type" value="Genomic_DNA"/>
</dbReference>
<dbReference type="AlphaFoldDB" id="A0A1E3VR81"/>
<keyword evidence="3" id="KW-1185">Reference proteome</keyword>
<accession>A0A1E3VR81</accession>
<name>A0A1E3VR81_9HYPH</name>
<organism evidence="2 3">
    <name type="scientific">Methyloceanibacter superfactus</name>
    <dbReference type="NCBI Taxonomy" id="1774969"/>
    <lineage>
        <taxon>Bacteria</taxon>
        <taxon>Pseudomonadati</taxon>
        <taxon>Pseudomonadota</taxon>
        <taxon>Alphaproteobacteria</taxon>
        <taxon>Hyphomicrobiales</taxon>
        <taxon>Hyphomicrobiaceae</taxon>
        <taxon>Methyloceanibacter</taxon>
    </lineage>
</organism>